<reference evidence="1" key="1">
    <citation type="journal article" date="2021" name="New Phytol.">
        <title>Evolutionary innovations through gain and loss of genes in the ectomycorrhizal Boletales.</title>
        <authorList>
            <person name="Wu G."/>
            <person name="Miyauchi S."/>
            <person name="Morin E."/>
            <person name="Kuo A."/>
            <person name="Drula E."/>
            <person name="Varga T."/>
            <person name="Kohler A."/>
            <person name="Feng B."/>
            <person name="Cao Y."/>
            <person name="Lipzen A."/>
            <person name="Daum C."/>
            <person name="Hundley H."/>
            <person name="Pangilinan J."/>
            <person name="Johnson J."/>
            <person name="Barry K."/>
            <person name="LaButti K."/>
            <person name="Ng V."/>
            <person name="Ahrendt S."/>
            <person name="Min B."/>
            <person name="Choi I.G."/>
            <person name="Park H."/>
            <person name="Plett J.M."/>
            <person name="Magnuson J."/>
            <person name="Spatafora J.W."/>
            <person name="Nagy L.G."/>
            <person name="Henrissat B."/>
            <person name="Grigoriev I.V."/>
            <person name="Yang Z.L."/>
            <person name="Xu J."/>
            <person name="Martin F.M."/>
        </authorList>
    </citation>
    <scope>NUCLEOTIDE SEQUENCE</scope>
    <source>
        <strain evidence="1">ATCC 28755</strain>
    </source>
</reference>
<organism evidence="1 2">
    <name type="scientific">Hygrophoropsis aurantiaca</name>
    <dbReference type="NCBI Taxonomy" id="72124"/>
    <lineage>
        <taxon>Eukaryota</taxon>
        <taxon>Fungi</taxon>
        <taxon>Dikarya</taxon>
        <taxon>Basidiomycota</taxon>
        <taxon>Agaricomycotina</taxon>
        <taxon>Agaricomycetes</taxon>
        <taxon>Agaricomycetidae</taxon>
        <taxon>Boletales</taxon>
        <taxon>Coniophorineae</taxon>
        <taxon>Hygrophoropsidaceae</taxon>
        <taxon>Hygrophoropsis</taxon>
    </lineage>
</organism>
<gene>
    <name evidence="1" type="ORF">BJ138DRAFT_1179310</name>
</gene>
<accession>A0ACB8AEA4</accession>
<dbReference type="Proteomes" id="UP000790377">
    <property type="component" value="Unassembled WGS sequence"/>
</dbReference>
<name>A0ACB8AEA4_9AGAM</name>
<proteinExistence type="predicted"/>
<sequence>MSKNETPQPGTIESTPVTHSQSTEPGYGLASESMEKCGDIVKEFKQANITFSDAILTIQNIFNETVAQAGSLSRGPEYDKGLATYFDMLREASTENRQAVERGRRSTSQNDASRQDLFIPQEEVNIQRNNPVLGNEDFETSTNKRKHIEDDCFPWASSSDALRRSIGPELLRTLDILDKWSTDPKFIRSKILLAVGCPDFPPDQWLNVVQGNVVDLDKVLAAHYSTDTDQKQTQEMGLFQFSLKMANTSRFVKSQADWSIAHYKYVRAIAFALPWMRDSIQTYHDFILQTFAAFHPSAHSHVIAFDRAVRLRVAHQKYIGLDDVSKFDDLRNIHLNPYGADLKVEIQAQPEEEKVSDMEIAELPVINGIKESKEFENFQALRTIRENPHLFKVSTPVDVDLSKAFYLRIQIQVSFKVFGLGYERVFGPLRRGVGAHAAH</sequence>
<dbReference type="EMBL" id="MU267668">
    <property type="protein sequence ID" value="KAH7911760.1"/>
    <property type="molecule type" value="Genomic_DNA"/>
</dbReference>
<evidence type="ECO:0000313" key="1">
    <source>
        <dbReference type="EMBL" id="KAH7911760.1"/>
    </source>
</evidence>
<protein>
    <submittedName>
        <fullName evidence="1">Uncharacterized protein</fullName>
    </submittedName>
</protein>
<keyword evidence="2" id="KW-1185">Reference proteome</keyword>
<evidence type="ECO:0000313" key="2">
    <source>
        <dbReference type="Proteomes" id="UP000790377"/>
    </source>
</evidence>
<comment type="caution">
    <text evidence="1">The sequence shown here is derived from an EMBL/GenBank/DDBJ whole genome shotgun (WGS) entry which is preliminary data.</text>
</comment>